<organism evidence="2 3">
    <name type="scientific">Haloarcula quadrata</name>
    <dbReference type="NCBI Taxonomy" id="182779"/>
    <lineage>
        <taxon>Archaea</taxon>
        <taxon>Methanobacteriati</taxon>
        <taxon>Methanobacteriota</taxon>
        <taxon>Stenosarchaea group</taxon>
        <taxon>Halobacteria</taxon>
        <taxon>Halobacteriales</taxon>
        <taxon>Haloarculaceae</taxon>
        <taxon>Haloarcula</taxon>
    </lineage>
</organism>
<dbReference type="EMBL" id="RBWW01000001">
    <property type="protein sequence ID" value="RKS83304.1"/>
    <property type="molecule type" value="Genomic_DNA"/>
</dbReference>
<comment type="caution">
    <text evidence="2">The sequence shown here is derived from an EMBL/GenBank/DDBJ whole genome shotgun (WGS) entry which is preliminary data.</text>
</comment>
<protein>
    <submittedName>
        <fullName evidence="2">Uncharacterized protein</fullName>
    </submittedName>
</protein>
<reference evidence="2 3" key="1">
    <citation type="submission" date="2018-10" db="EMBL/GenBank/DDBJ databases">
        <title>Genomic Encyclopedia of Archaeal and Bacterial Type Strains, Phase II (KMG-II): from individual species to whole genera.</title>
        <authorList>
            <person name="Goeker M."/>
        </authorList>
    </citation>
    <scope>NUCLEOTIDE SEQUENCE [LARGE SCALE GENOMIC DNA]</scope>
    <source>
        <strain evidence="2 3">DSM 11927</strain>
    </source>
</reference>
<gene>
    <name evidence="2" type="ORF">BDK61_2647</name>
</gene>
<dbReference type="RefSeq" id="WP_279629713.1">
    <property type="nucleotide sequence ID" value="NZ_RBWW01000001.1"/>
</dbReference>
<name>A0A495R8A3_9EURY</name>
<feature type="region of interest" description="Disordered" evidence="1">
    <location>
        <begin position="1"/>
        <end position="42"/>
    </location>
</feature>
<keyword evidence="3" id="KW-1185">Reference proteome</keyword>
<proteinExistence type="predicted"/>
<evidence type="ECO:0000313" key="2">
    <source>
        <dbReference type="EMBL" id="RKS83304.1"/>
    </source>
</evidence>
<evidence type="ECO:0000313" key="3">
    <source>
        <dbReference type="Proteomes" id="UP000268233"/>
    </source>
</evidence>
<accession>A0A495R8A3</accession>
<dbReference type="AlphaFoldDB" id="A0A495R8A3"/>
<dbReference type="Proteomes" id="UP000268233">
    <property type="component" value="Unassembled WGS sequence"/>
</dbReference>
<feature type="compositionally biased region" description="Basic and acidic residues" evidence="1">
    <location>
        <begin position="25"/>
        <end position="34"/>
    </location>
</feature>
<evidence type="ECO:0000256" key="1">
    <source>
        <dbReference type="SAM" id="MobiDB-lite"/>
    </source>
</evidence>
<sequence>MVTRKDDTEDDEESRDKYGIVGGKDAVDDIRSTLEEDEDDDE</sequence>